<reference evidence="2 3" key="1">
    <citation type="submission" date="2019-05" db="EMBL/GenBank/DDBJ databases">
        <title>Mumia sp. nov., isolated from the intestinal contents of plateau pika (Ochotona curzoniae) in the Qinghai-Tibet plateau of China.</title>
        <authorList>
            <person name="Tian Z."/>
        </authorList>
    </citation>
    <scope>NUCLEOTIDE SEQUENCE [LARGE SCALE GENOMIC DNA]</scope>
    <source>
        <strain evidence="3">527</strain>
    </source>
</reference>
<dbReference type="OrthoDB" id="3893982at2"/>
<dbReference type="AlphaFoldDB" id="A0A5C4N129"/>
<name>A0A5C4N129_9ACTN</name>
<dbReference type="RefSeq" id="WP_139104954.1">
    <property type="nucleotide sequence ID" value="NZ_VDFR01000003.1"/>
</dbReference>
<accession>A0A5C4N129</accession>
<dbReference type="Proteomes" id="UP000306740">
    <property type="component" value="Unassembled WGS sequence"/>
</dbReference>
<protein>
    <submittedName>
        <fullName evidence="2">Uncharacterized protein</fullName>
    </submittedName>
</protein>
<dbReference type="EMBL" id="VDFR01000003">
    <property type="protein sequence ID" value="TNC52287.1"/>
    <property type="molecule type" value="Genomic_DNA"/>
</dbReference>
<proteinExistence type="predicted"/>
<organism evidence="2 3">
    <name type="scientific">Mumia zhuanghuii</name>
    <dbReference type="NCBI Taxonomy" id="2585211"/>
    <lineage>
        <taxon>Bacteria</taxon>
        <taxon>Bacillati</taxon>
        <taxon>Actinomycetota</taxon>
        <taxon>Actinomycetes</taxon>
        <taxon>Propionibacteriales</taxon>
        <taxon>Nocardioidaceae</taxon>
        <taxon>Mumia</taxon>
    </lineage>
</organism>
<evidence type="ECO:0000313" key="3">
    <source>
        <dbReference type="Proteomes" id="UP000306740"/>
    </source>
</evidence>
<gene>
    <name evidence="2" type="ORF">FHE65_00545</name>
</gene>
<feature type="region of interest" description="Disordered" evidence="1">
    <location>
        <begin position="674"/>
        <end position="706"/>
    </location>
</feature>
<sequence length="825" mass="92193">MSEYAVHWDGEVVTLPPGRATSDIAWIQRTWDEDIDYARRDDSRRGDRRSARIEIRLVPRPDNDYNPLAVGVAMPPFEELTLEESHLGYLLDRFLDKLGMETLHELARYSKDGEIRATGVMDTHTGELEALCLPSAKKLRDACQKFLTHPTTPSLDSRPSVTALLGLESYGVALTRDELRRLHSYAANPQEILGVYLTSESWGDRSRDRFFSVSETGSGRRLGETLGNVLHLRDERDREGLLRALDDAPFLLPVEEYPLPAESRWSGDQPPNAYLRERKGGLDIRAHNPDQPSSQQTFAQWNPRTRVLFAEDQALVGAAVAYVARLGLKVADVKVPKASWKMEAEFHYLDRRDLPERPDEPDCYQSIGGPPSWAPCLPKRLRRQLPDGLIGANDVKWVASVTVGEHMGERARHFDLHEHLLHSRDSFFPNKALSGRVVTCRLCGDQASEFTVPGVIEPLGYCHTCLHHIGPDSGFKTLKQASVAVKFLSTAEFGGEQILEWQLDEVRLHSEQPISADQVDLLLVARMAIRGGIWPWTKVLHQAGLLKAGYRTSRGVITVAADDHLCLSMFEKAIDDFLFRNGIEHTREPHYPFDEQLNPRTRRRADFLLADGTLVEAWGFPADPVYAAKMAEKRLLAARHHINLVGITQSDLPRLPKIFARWLEPGLPVEMTWTPPVPKPKASKPKDPAADPLGGDNSYSQARRSERLSRCQDAIALQGRGLSKREIADVMGISHDTVAPLLRDGKFYADPASDPDREALARKAADSRLNGVRRAEFRTMHALSGAKALEAWKDADVLFGANGLLEVHDQTTNGAARPIATQGKP</sequence>
<evidence type="ECO:0000313" key="2">
    <source>
        <dbReference type="EMBL" id="TNC52287.1"/>
    </source>
</evidence>
<comment type="caution">
    <text evidence="2">The sequence shown here is derived from an EMBL/GenBank/DDBJ whole genome shotgun (WGS) entry which is preliminary data.</text>
</comment>
<evidence type="ECO:0000256" key="1">
    <source>
        <dbReference type="SAM" id="MobiDB-lite"/>
    </source>
</evidence>